<accession>A0A1X6NNV0</accession>
<proteinExistence type="predicted"/>
<evidence type="ECO:0000313" key="3">
    <source>
        <dbReference type="Proteomes" id="UP000218209"/>
    </source>
</evidence>
<feature type="compositionally biased region" description="Pro residues" evidence="1">
    <location>
        <begin position="100"/>
        <end position="117"/>
    </location>
</feature>
<dbReference type="AlphaFoldDB" id="A0A1X6NNV0"/>
<name>A0A1X6NNV0_PORUM</name>
<dbReference type="EMBL" id="KV919294">
    <property type="protein sequence ID" value="OSX70210.1"/>
    <property type="molecule type" value="Genomic_DNA"/>
</dbReference>
<evidence type="ECO:0000256" key="1">
    <source>
        <dbReference type="SAM" id="MobiDB-lite"/>
    </source>
</evidence>
<keyword evidence="3" id="KW-1185">Reference proteome</keyword>
<evidence type="ECO:0000313" key="2">
    <source>
        <dbReference type="EMBL" id="OSX70210.1"/>
    </source>
</evidence>
<reference evidence="2 3" key="1">
    <citation type="submission" date="2017-03" db="EMBL/GenBank/DDBJ databases">
        <title>WGS assembly of Porphyra umbilicalis.</title>
        <authorList>
            <person name="Brawley S.H."/>
            <person name="Blouin N.A."/>
            <person name="Ficko-Blean E."/>
            <person name="Wheeler G.L."/>
            <person name="Lohr M."/>
            <person name="Goodson H.V."/>
            <person name="Jenkins J.W."/>
            <person name="Blaby-Haas C.E."/>
            <person name="Helliwell K.E."/>
            <person name="Chan C."/>
            <person name="Marriage T."/>
            <person name="Bhattacharya D."/>
            <person name="Klein A.S."/>
            <person name="Badis Y."/>
            <person name="Brodie J."/>
            <person name="Cao Y."/>
            <person name="Collen J."/>
            <person name="Dittami S.M."/>
            <person name="Gachon C.M."/>
            <person name="Green B.R."/>
            <person name="Karpowicz S."/>
            <person name="Kim J.W."/>
            <person name="Kudahl U."/>
            <person name="Lin S."/>
            <person name="Michel G."/>
            <person name="Mittag M."/>
            <person name="Olson B.J."/>
            <person name="Pangilinan J."/>
            <person name="Peng Y."/>
            <person name="Qiu H."/>
            <person name="Shu S."/>
            <person name="Singer J.T."/>
            <person name="Smith A.G."/>
            <person name="Sprecher B.N."/>
            <person name="Wagner V."/>
            <person name="Wang W."/>
            <person name="Wang Z.-Y."/>
            <person name="Yan J."/>
            <person name="Yarish C."/>
            <person name="Zoeuner-Riek S."/>
            <person name="Zhuang Y."/>
            <person name="Zou Y."/>
            <person name="Lindquist E.A."/>
            <person name="Grimwood J."/>
            <person name="Barry K."/>
            <person name="Rokhsar D.S."/>
            <person name="Schmutz J."/>
            <person name="Stiller J.W."/>
            <person name="Grossman A.R."/>
            <person name="Prochnik S.E."/>
        </authorList>
    </citation>
    <scope>NUCLEOTIDE SEQUENCE [LARGE SCALE GENOMIC DNA]</scope>
    <source>
        <strain evidence="2">4086291</strain>
    </source>
</reference>
<dbReference type="Proteomes" id="UP000218209">
    <property type="component" value="Unassembled WGS sequence"/>
</dbReference>
<protein>
    <submittedName>
        <fullName evidence="2">Uncharacterized protein</fullName>
    </submittedName>
</protein>
<feature type="compositionally biased region" description="Basic and acidic residues" evidence="1">
    <location>
        <begin position="223"/>
        <end position="235"/>
    </location>
</feature>
<sequence length="306" mass="32836">MHPAAWRRSEKEKKQRGPIWRWQCRAHSAKRAAECFRQGCGEGGDNDRVRGGGGGGVGARARAPVPLPLSAPKVAAHAAHPRLGAKTGHDRTPRHGRPRYGPPLSPQQRPPPLPPIPTAGRRGGRREPPPPRVGRRPTPQRAARRAEPLGGAPPTVVVDAHRRPDGAARLPRARTRRGDARHPVARRAAAIHAPSAEEGHFAGRQPRGGREVGAHVGNPAVVAEREQRGHADRQARPTAPAPRCDDARRRRRPRLALVDSGVGRVGPTRQCVRAASDRAGSVADDALRGCNDHGRGVRGKEGGQQL</sequence>
<gene>
    <name evidence="2" type="ORF">BU14_0855s0006</name>
</gene>
<organism evidence="2 3">
    <name type="scientific">Porphyra umbilicalis</name>
    <name type="common">Purple laver</name>
    <name type="synonym">Red alga</name>
    <dbReference type="NCBI Taxonomy" id="2786"/>
    <lineage>
        <taxon>Eukaryota</taxon>
        <taxon>Rhodophyta</taxon>
        <taxon>Bangiophyceae</taxon>
        <taxon>Bangiales</taxon>
        <taxon>Bangiaceae</taxon>
        <taxon>Porphyra</taxon>
    </lineage>
</organism>
<feature type="compositionally biased region" description="Basic and acidic residues" evidence="1">
    <location>
        <begin position="285"/>
        <end position="306"/>
    </location>
</feature>
<feature type="region of interest" description="Disordered" evidence="1">
    <location>
        <begin position="37"/>
        <end position="306"/>
    </location>
</feature>